<dbReference type="PANTHER" id="PTHR43798:SF33">
    <property type="entry name" value="HYDROLASE, PUTATIVE (AFU_ORTHOLOGUE AFUA_2G14860)-RELATED"/>
    <property type="match status" value="1"/>
</dbReference>
<name>A0A512JK82_9HYPH</name>
<dbReference type="SUPFAM" id="SSF53474">
    <property type="entry name" value="alpha/beta-Hydrolases"/>
    <property type="match status" value="1"/>
</dbReference>
<dbReference type="PRINTS" id="PR00412">
    <property type="entry name" value="EPOXHYDRLASE"/>
</dbReference>
<dbReference type="PANTHER" id="PTHR43798">
    <property type="entry name" value="MONOACYLGLYCEROL LIPASE"/>
    <property type="match status" value="1"/>
</dbReference>
<dbReference type="PRINTS" id="PR00111">
    <property type="entry name" value="ABHYDROLASE"/>
</dbReference>
<reference evidence="2 3" key="1">
    <citation type="submission" date="2019-07" db="EMBL/GenBank/DDBJ databases">
        <title>Whole genome shotgun sequence of Methylobacterium gnaphalii NBRC 107716.</title>
        <authorList>
            <person name="Hosoyama A."/>
            <person name="Uohara A."/>
            <person name="Ohji S."/>
            <person name="Ichikawa N."/>
        </authorList>
    </citation>
    <scope>NUCLEOTIDE SEQUENCE [LARGE SCALE GENOMIC DNA]</scope>
    <source>
        <strain evidence="2 3">NBRC 107716</strain>
    </source>
</reference>
<evidence type="ECO:0000259" key="1">
    <source>
        <dbReference type="Pfam" id="PF00561"/>
    </source>
</evidence>
<dbReference type="OrthoDB" id="9812774at2"/>
<comment type="caution">
    <text evidence="2">The sequence shown here is derived from an EMBL/GenBank/DDBJ whole genome shotgun (WGS) entry which is preliminary data.</text>
</comment>
<dbReference type="Gene3D" id="3.40.50.1820">
    <property type="entry name" value="alpha/beta hydrolase"/>
    <property type="match status" value="1"/>
</dbReference>
<dbReference type="InterPro" id="IPR000073">
    <property type="entry name" value="AB_hydrolase_1"/>
</dbReference>
<sequence>MDADKVEDLFPGFEALWIDTPSGRWFARAGGPAEAPPLLLLHGFPQTHAMWNPIAGRLAEDRRVICLDLRGYGWTDAPRGEADHSTYAKRTIARDIVALMEQIGHVHFAIAGHDRGARVAYRLGLDHPERIERLALLDIVPTTIQWDRIAAKPGTNPHWSFLAKPAPEPEQAIRQDPDAYFEGLLRQWSGAHDLSAFAPAALALYRQSWNVPERIHAMCEDYRAGGPDGPDRAADKADLAAGKTLSMPVTVLASRDYLDKDKPEPALAVWQQTFAPRAAGLSLDCGHFVVEEKPDEVLAALQDFFRR</sequence>
<dbReference type="EMBL" id="BJZV01000011">
    <property type="protein sequence ID" value="GEP10368.1"/>
    <property type="molecule type" value="Genomic_DNA"/>
</dbReference>
<evidence type="ECO:0000313" key="3">
    <source>
        <dbReference type="Proteomes" id="UP000321750"/>
    </source>
</evidence>
<dbReference type="RefSeq" id="WP_147046646.1">
    <property type="nucleotide sequence ID" value="NZ_BJZV01000011.1"/>
</dbReference>
<dbReference type="AlphaFoldDB" id="A0A512JK82"/>
<feature type="domain" description="AB hydrolase-1" evidence="1">
    <location>
        <begin position="36"/>
        <end position="294"/>
    </location>
</feature>
<gene>
    <name evidence="2" type="ORF">MGN01_22130</name>
</gene>
<dbReference type="GO" id="GO:0016020">
    <property type="term" value="C:membrane"/>
    <property type="evidence" value="ECO:0007669"/>
    <property type="project" value="TreeGrafter"/>
</dbReference>
<organism evidence="2 3">
    <name type="scientific">Methylobacterium gnaphalii</name>
    <dbReference type="NCBI Taxonomy" id="1010610"/>
    <lineage>
        <taxon>Bacteria</taxon>
        <taxon>Pseudomonadati</taxon>
        <taxon>Pseudomonadota</taxon>
        <taxon>Alphaproteobacteria</taxon>
        <taxon>Hyphomicrobiales</taxon>
        <taxon>Methylobacteriaceae</taxon>
        <taxon>Methylobacterium</taxon>
    </lineage>
</organism>
<evidence type="ECO:0000313" key="2">
    <source>
        <dbReference type="EMBL" id="GEP10368.1"/>
    </source>
</evidence>
<dbReference type="InterPro" id="IPR000639">
    <property type="entry name" value="Epox_hydrolase-like"/>
</dbReference>
<dbReference type="GO" id="GO:0047372">
    <property type="term" value="F:monoacylglycerol lipase activity"/>
    <property type="evidence" value="ECO:0007669"/>
    <property type="project" value="TreeGrafter"/>
</dbReference>
<accession>A0A512JK82</accession>
<proteinExistence type="predicted"/>
<dbReference type="Proteomes" id="UP000321750">
    <property type="component" value="Unassembled WGS sequence"/>
</dbReference>
<protein>
    <submittedName>
        <fullName evidence="2">Haloacetate dehalogenase</fullName>
    </submittedName>
</protein>
<dbReference type="Pfam" id="PF00561">
    <property type="entry name" value="Abhydrolase_1"/>
    <property type="match status" value="1"/>
</dbReference>
<dbReference type="GO" id="GO:0046464">
    <property type="term" value="P:acylglycerol catabolic process"/>
    <property type="evidence" value="ECO:0007669"/>
    <property type="project" value="TreeGrafter"/>
</dbReference>
<dbReference type="InterPro" id="IPR029058">
    <property type="entry name" value="AB_hydrolase_fold"/>
</dbReference>
<dbReference type="InterPro" id="IPR050266">
    <property type="entry name" value="AB_hydrolase_sf"/>
</dbReference>
<keyword evidence="3" id="KW-1185">Reference proteome</keyword>